<reference evidence="5 6" key="1">
    <citation type="submission" date="2018-07" db="EMBL/GenBank/DDBJ databases">
        <title>Campylobacter zealandensis sp. nov., isolated from birds and water in New Zealand.</title>
        <authorList>
            <person name="Wilkinson D.A."/>
            <person name="Biggs P.J."/>
            <person name="French N.P."/>
            <person name="Midwinter A.C."/>
        </authorList>
    </citation>
    <scope>NUCLEOTIDE SEQUENCE [LARGE SCALE GENOMIC DNA]</scope>
    <source>
        <strain evidence="5 6">B423b</strain>
    </source>
</reference>
<proteinExistence type="inferred from homology"/>
<dbReference type="InterPro" id="IPR016181">
    <property type="entry name" value="Acyl_CoA_acyltransferase"/>
</dbReference>
<dbReference type="Gene3D" id="3.40.630.30">
    <property type="match status" value="1"/>
</dbReference>
<comment type="caution">
    <text evidence="5">The sequence shown here is derived from an EMBL/GenBank/DDBJ whole genome shotgun (WGS) entry which is preliminary data.</text>
</comment>
<evidence type="ECO:0000259" key="4">
    <source>
        <dbReference type="PROSITE" id="PS51186"/>
    </source>
</evidence>
<name>A0A4Q9JW31_9BACT</name>
<gene>
    <name evidence="5" type="ORF">DU473_00880</name>
</gene>
<dbReference type="InterPro" id="IPR000182">
    <property type="entry name" value="GNAT_dom"/>
</dbReference>
<dbReference type="RefSeq" id="WP_131186377.1">
    <property type="nucleotide sequence ID" value="NZ_QPGR01000001.1"/>
</dbReference>
<accession>A0A4Q9JW31</accession>
<dbReference type="SUPFAM" id="SSF55729">
    <property type="entry name" value="Acyl-CoA N-acyltransferases (Nat)"/>
    <property type="match status" value="1"/>
</dbReference>
<protein>
    <submittedName>
        <fullName evidence="5">GNAT family N-acetyltransferase</fullName>
    </submittedName>
</protein>
<dbReference type="Pfam" id="PF00583">
    <property type="entry name" value="Acetyltransf_1"/>
    <property type="match status" value="1"/>
</dbReference>
<dbReference type="CDD" id="cd04301">
    <property type="entry name" value="NAT_SF"/>
    <property type="match status" value="1"/>
</dbReference>
<dbReference type="AlphaFoldDB" id="A0A4Q9JW31"/>
<keyword evidence="3" id="KW-0012">Acyltransferase</keyword>
<dbReference type="PROSITE" id="PS51186">
    <property type="entry name" value="GNAT"/>
    <property type="match status" value="1"/>
</dbReference>
<evidence type="ECO:0000256" key="2">
    <source>
        <dbReference type="ARBA" id="ARBA00022679"/>
    </source>
</evidence>
<evidence type="ECO:0000313" key="6">
    <source>
        <dbReference type="Proteomes" id="UP000292583"/>
    </source>
</evidence>
<evidence type="ECO:0000256" key="3">
    <source>
        <dbReference type="ARBA" id="ARBA00023315"/>
    </source>
</evidence>
<dbReference type="InterPro" id="IPR051016">
    <property type="entry name" value="Diverse_Substrate_AcTransf"/>
</dbReference>
<evidence type="ECO:0000256" key="1">
    <source>
        <dbReference type="ARBA" id="ARBA00008694"/>
    </source>
</evidence>
<comment type="similarity">
    <text evidence="1">Belongs to the acetyltransferase family.</text>
</comment>
<dbReference type="FunFam" id="3.40.630.30:FF:000064">
    <property type="entry name" value="GNAT family acetyltransferase"/>
    <property type="match status" value="1"/>
</dbReference>
<dbReference type="EMBL" id="QPGR01000001">
    <property type="protein sequence ID" value="TBR82427.1"/>
    <property type="molecule type" value="Genomic_DNA"/>
</dbReference>
<keyword evidence="6" id="KW-1185">Reference proteome</keyword>
<feature type="domain" description="N-acetyltransferase" evidence="4">
    <location>
        <begin position="4"/>
        <end position="159"/>
    </location>
</feature>
<dbReference type="PANTHER" id="PTHR10545:SF29">
    <property type="entry name" value="GH14572P-RELATED"/>
    <property type="match status" value="1"/>
</dbReference>
<dbReference type="Proteomes" id="UP000292583">
    <property type="component" value="Unassembled WGS sequence"/>
</dbReference>
<keyword evidence="2 5" id="KW-0808">Transferase</keyword>
<evidence type="ECO:0000313" key="5">
    <source>
        <dbReference type="EMBL" id="TBR82427.1"/>
    </source>
</evidence>
<dbReference type="GO" id="GO:0008080">
    <property type="term" value="F:N-acetyltransferase activity"/>
    <property type="evidence" value="ECO:0007669"/>
    <property type="project" value="UniProtKB-ARBA"/>
</dbReference>
<organism evidence="5 6">
    <name type="scientific">Campylobacter novaezeelandiae</name>
    <dbReference type="NCBI Taxonomy" id="2267891"/>
    <lineage>
        <taxon>Bacteria</taxon>
        <taxon>Pseudomonadati</taxon>
        <taxon>Campylobacterota</taxon>
        <taxon>Epsilonproteobacteria</taxon>
        <taxon>Campylobacterales</taxon>
        <taxon>Campylobacteraceae</taxon>
        <taxon>Campylobacter</taxon>
    </lineage>
</organism>
<sequence>MQKLAIQSLKEENLDTLIDLIKEFALHENMQNEIKCDKKKLYHSIFETKIAKAFLLKENDKNIGYMIYFYTFSSFLGSNGIHLEDIYLKEKYRNKGYGKQVFNFLAEICQKENLQRIEWFCLNNNKKGIKFYESLSSIHLDQWRIYRLNKNQLDKIIKE</sequence>
<dbReference type="PANTHER" id="PTHR10545">
    <property type="entry name" value="DIAMINE N-ACETYLTRANSFERASE"/>
    <property type="match status" value="1"/>
</dbReference>
<dbReference type="OrthoDB" id="9805924at2"/>